<dbReference type="InterPro" id="IPR027417">
    <property type="entry name" value="P-loop_NTPase"/>
</dbReference>
<comment type="caution">
    <text evidence="1">The sequence shown here is derived from an EMBL/GenBank/DDBJ whole genome shotgun (WGS) entry which is preliminary data.</text>
</comment>
<evidence type="ECO:0000313" key="1">
    <source>
        <dbReference type="EMBL" id="PWK14859.1"/>
    </source>
</evidence>
<dbReference type="EMBL" id="QGGL01000004">
    <property type="protein sequence ID" value="PWK14859.1"/>
    <property type="molecule type" value="Genomic_DNA"/>
</dbReference>
<dbReference type="SUPFAM" id="SSF52540">
    <property type="entry name" value="P-loop containing nucleoside triphosphate hydrolases"/>
    <property type="match status" value="1"/>
</dbReference>
<accession>A0A316DBX2</accession>
<dbReference type="Proteomes" id="UP000245634">
    <property type="component" value="Unassembled WGS sequence"/>
</dbReference>
<protein>
    <submittedName>
        <fullName evidence="1">Uncharacterized protein</fullName>
    </submittedName>
</protein>
<keyword evidence="2" id="KW-1185">Reference proteome</keyword>
<name>A0A316DBX2_9BACL</name>
<sequence>MPRAHKSNEIFKPGTYPEHTYVIRQSRNGTYDSLLEEALDTAGFLTSIVGPSKSGKTVLCENVIGSDKMILLSGGDFKKGVDFWTTVSNTIGLPLETESTDANTNEVQGSIKGKLFIAEGTGSAKHASTQSYKAKMVTGKDRVIEEFVTNEFVLVLDDFHYIDKELQLDIAHQLKDAIRKELRAVVISLPHRADDAIRKNSDLNARMNFINIEPWSAEELIEIPLTGFRKLGIEICNEFAARLAKESITSPQLMQSICLNLSRVLNVDKDPLVNTVGDATLLDRAYRKTTSHMEYRDVINKLESGPPSRGKQRKNFQLQNGRTVDLYEAIIEALAQDPPTISIDLEGLKERITKIINTDSSKPENRKLKDTLTQIQGIISSNGELYKVLEWKDDKIYILDPYFLFYFRWGRP</sequence>
<organism evidence="1 2">
    <name type="scientific">Tumebacillus permanentifrigoris</name>
    <dbReference type="NCBI Taxonomy" id="378543"/>
    <lineage>
        <taxon>Bacteria</taxon>
        <taxon>Bacillati</taxon>
        <taxon>Bacillota</taxon>
        <taxon>Bacilli</taxon>
        <taxon>Bacillales</taxon>
        <taxon>Alicyclobacillaceae</taxon>
        <taxon>Tumebacillus</taxon>
    </lineage>
</organism>
<proteinExistence type="predicted"/>
<dbReference type="RefSeq" id="WP_109687203.1">
    <property type="nucleotide sequence ID" value="NZ_QGGL01000004.1"/>
</dbReference>
<dbReference type="OrthoDB" id="2531964at2"/>
<evidence type="ECO:0000313" key="2">
    <source>
        <dbReference type="Proteomes" id="UP000245634"/>
    </source>
</evidence>
<dbReference type="Gene3D" id="3.40.50.300">
    <property type="entry name" value="P-loop containing nucleotide triphosphate hydrolases"/>
    <property type="match status" value="1"/>
</dbReference>
<reference evidence="1 2" key="1">
    <citation type="submission" date="2018-05" db="EMBL/GenBank/DDBJ databases">
        <title>Genomic Encyclopedia of Type Strains, Phase IV (KMG-IV): sequencing the most valuable type-strain genomes for metagenomic binning, comparative biology and taxonomic classification.</title>
        <authorList>
            <person name="Goeker M."/>
        </authorList>
    </citation>
    <scope>NUCLEOTIDE SEQUENCE [LARGE SCALE GENOMIC DNA]</scope>
    <source>
        <strain evidence="1 2">DSM 18773</strain>
    </source>
</reference>
<dbReference type="AlphaFoldDB" id="A0A316DBX2"/>
<gene>
    <name evidence="1" type="ORF">C7459_10458</name>
</gene>